<evidence type="ECO:0000313" key="2">
    <source>
        <dbReference type="EMBL" id="KAF2418664.1"/>
    </source>
</evidence>
<sequence>MDDHPNYSSRQQQSLSAATKIPTTLKRKRSLSGRAEEALQALRPKSKKQKEAQKNQLETPPFTPVDGVFPDQALHGNLNSAGSFENEPQVLADSGFHAVVGAFPKDGADSDGGATMTSDAAGASAIPQSSSFNAPEHESVHDVELTHGAIPLINQIKVNHSYRLSNPRSEIIVLHVKPAALLAIATSQMTMASTRQLQAPPKPKATAMEKSLVFEPARPRRTGRVRRRNMNFKESRIVVLKVRVKEDLFPRFIDKPFLKEDSIISLSSAVSVSSPVSSLVRTSHRRSGTSEFEDEESENEEGEGDNVSSDSDVVGSSCAGKQTKSGSTDKNVQPLIHKSINNLSFQKLLRQVEDHPPTIRELTIDIRISDCIYFSNQPKEGWRSTAPQKLIQMYRLSRLLQLDQLEVVKYRYAGDFIGWRWQFLDECLKGVEEWLKKERGGRCSMKHDGFVALRDAEWNLNKDNEPNAMRKVMELWQTRVMM</sequence>
<reference evidence="2" key="1">
    <citation type="journal article" date="2020" name="Stud. Mycol.">
        <title>101 Dothideomycetes genomes: a test case for predicting lifestyles and emergence of pathogens.</title>
        <authorList>
            <person name="Haridas S."/>
            <person name="Albert R."/>
            <person name="Binder M."/>
            <person name="Bloem J."/>
            <person name="Labutti K."/>
            <person name="Salamov A."/>
            <person name="Andreopoulos B."/>
            <person name="Baker S."/>
            <person name="Barry K."/>
            <person name="Bills G."/>
            <person name="Bluhm B."/>
            <person name="Cannon C."/>
            <person name="Castanera R."/>
            <person name="Culley D."/>
            <person name="Daum C."/>
            <person name="Ezra D."/>
            <person name="Gonzalez J."/>
            <person name="Henrissat B."/>
            <person name="Kuo A."/>
            <person name="Liang C."/>
            <person name="Lipzen A."/>
            <person name="Lutzoni F."/>
            <person name="Magnuson J."/>
            <person name="Mondo S."/>
            <person name="Nolan M."/>
            <person name="Ohm R."/>
            <person name="Pangilinan J."/>
            <person name="Park H.-J."/>
            <person name="Ramirez L."/>
            <person name="Alfaro M."/>
            <person name="Sun H."/>
            <person name="Tritt A."/>
            <person name="Yoshinaga Y."/>
            <person name="Zwiers L.-H."/>
            <person name="Turgeon B."/>
            <person name="Goodwin S."/>
            <person name="Spatafora J."/>
            <person name="Crous P."/>
            <person name="Grigoriev I."/>
        </authorList>
    </citation>
    <scope>NUCLEOTIDE SEQUENCE</scope>
    <source>
        <strain evidence="2">CBS 130266</strain>
    </source>
</reference>
<feature type="region of interest" description="Disordered" evidence="1">
    <location>
        <begin position="277"/>
        <end position="331"/>
    </location>
</feature>
<organism evidence="2 3">
    <name type="scientific">Tothia fuscella</name>
    <dbReference type="NCBI Taxonomy" id="1048955"/>
    <lineage>
        <taxon>Eukaryota</taxon>
        <taxon>Fungi</taxon>
        <taxon>Dikarya</taxon>
        <taxon>Ascomycota</taxon>
        <taxon>Pezizomycotina</taxon>
        <taxon>Dothideomycetes</taxon>
        <taxon>Pleosporomycetidae</taxon>
        <taxon>Venturiales</taxon>
        <taxon>Cylindrosympodiaceae</taxon>
        <taxon>Tothia</taxon>
    </lineage>
</organism>
<dbReference type="EMBL" id="MU007126">
    <property type="protein sequence ID" value="KAF2418664.1"/>
    <property type="molecule type" value="Genomic_DNA"/>
</dbReference>
<keyword evidence="3" id="KW-1185">Reference proteome</keyword>
<evidence type="ECO:0000313" key="3">
    <source>
        <dbReference type="Proteomes" id="UP000800235"/>
    </source>
</evidence>
<dbReference type="AlphaFoldDB" id="A0A9P4TT54"/>
<name>A0A9P4TT54_9PEZI</name>
<feature type="compositionally biased region" description="Polar residues" evidence="1">
    <location>
        <begin position="1"/>
        <end position="17"/>
    </location>
</feature>
<feature type="compositionally biased region" description="Acidic residues" evidence="1">
    <location>
        <begin position="291"/>
        <end position="304"/>
    </location>
</feature>
<protein>
    <submittedName>
        <fullName evidence="2">Uncharacterized protein</fullName>
    </submittedName>
</protein>
<comment type="caution">
    <text evidence="2">The sequence shown here is derived from an EMBL/GenBank/DDBJ whole genome shotgun (WGS) entry which is preliminary data.</text>
</comment>
<dbReference type="Proteomes" id="UP000800235">
    <property type="component" value="Unassembled WGS sequence"/>
</dbReference>
<evidence type="ECO:0000256" key="1">
    <source>
        <dbReference type="SAM" id="MobiDB-lite"/>
    </source>
</evidence>
<feature type="compositionally biased region" description="Polar residues" evidence="1">
    <location>
        <begin position="319"/>
        <end position="331"/>
    </location>
</feature>
<accession>A0A9P4TT54</accession>
<feature type="region of interest" description="Disordered" evidence="1">
    <location>
        <begin position="110"/>
        <end position="139"/>
    </location>
</feature>
<gene>
    <name evidence="2" type="ORF">EJ08DRAFT_52265</name>
</gene>
<feature type="region of interest" description="Disordered" evidence="1">
    <location>
        <begin position="1"/>
        <end position="85"/>
    </location>
</feature>
<feature type="compositionally biased region" description="Low complexity" evidence="1">
    <location>
        <begin position="305"/>
        <end position="317"/>
    </location>
</feature>
<proteinExistence type="predicted"/>